<dbReference type="Gene3D" id="1.20.58.420">
    <property type="entry name" value="AHSP"/>
    <property type="match status" value="1"/>
</dbReference>
<organism evidence="2">
    <name type="scientific">Schistosoma japonicum</name>
    <name type="common">Blood fluke</name>
    <dbReference type="NCBI Taxonomy" id="6182"/>
    <lineage>
        <taxon>Eukaryota</taxon>
        <taxon>Metazoa</taxon>
        <taxon>Spiralia</taxon>
        <taxon>Lophotrochozoa</taxon>
        <taxon>Platyhelminthes</taxon>
        <taxon>Trematoda</taxon>
        <taxon>Digenea</taxon>
        <taxon>Strigeidida</taxon>
        <taxon>Schistosomatoidea</taxon>
        <taxon>Schistosomatidae</taxon>
        <taxon>Schistosoma</taxon>
    </lineage>
</organism>
<keyword evidence="1" id="KW-0812">Transmembrane</keyword>
<protein>
    <submittedName>
        <fullName evidence="2">SJCHGC02106 protein</fullName>
    </submittedName>
</protein>
<dbReference type="AlphaFoldDB" id="Q5D8Y4"/>
<sequence>MGGEAFSADYLERLKETLKQLGEDYRMSNSKKDIFKTFRTPAVLAVVLLIFHIITGLSEFVGLSMVSGILALPFYIALISLFTWLFLSYTGRAPELASAIDQSAEIVINKVFNPAIQIVGNRGMTHLVNGNIVSDRATRS</sequence>
<proteinExistence type="evidence at transcript level"/>
<dbReference type="EMBL" id="AY815990">
    <property type="protein sequence ID" value="AAW27722.1"/>
    <property type="molecule type" value="mRNA"/>
</dbReference>
<name>Q5D8Y4_SCHJA</name>
<feature type="transmembrane region" description="Helical" evidence="1">
    <location>
        <begin position="37"/>
        <end position="54"/>
    </location>
</feature>
<keyword evidence="1" id="KW-1133">Transmembrane helix</keyword>
<evidence type="ECO:0000256" key="1">
    <source>
        <dbReference type="SAM" id="Phobius"/>
    </source>
</evidence>
<evidence type="ECO:0000313" key="2">
    <source>
        <dbReference type="EMBL" id="AAW27722.1"/>
    </source>
</evidence>
<reference evidence="2" key="1">
    <citation type="submission" date="2004-11" db="EMBL/GenBank/DDBJ databases">
        <title>The full-length cDNA sequences of Schistosoma japonicum genes.</title>
        <authorList>
            <person name="Han Z."/>
        </authorList>
    </citation>
    <scope>NUCLEOTIDE SEQUENCE</scope>
</reference>
<keyword evidence="1" id="KW-0472">Membrane</keyword>
<accession>Q5D8Y4</accession>
<reference evidence="2" key="2">
    <citation type="journal article" date="2006" name="PLoS Pathog.">
        <title>New perspectives on host-parasite interplay by comparative transcriptomic and proteomic analyses of Schistosoma japonicum.</title>
        <authorList>
            <person name="Liu F."/>
            <person name="Lu J."/>
            <person name="Hu W."/>
            <person name="Wang S.Y."/>
            <person name="Cui S.J."/>
            <person name="Chi M."/>
            <person name="Yan Q."/>
            <person name="Wang X.R."/>
            <person name="Song H.D."/>
            <person name="Xu X.N."/>
            <person name="Wang J.J."/>
            <person name="Zhang X.L."/>
            <person name="Zhang X."/>
            <person name="Wang Z.Q."/>
            <person name="Xue C.L."/>
            <person name="Brindley P.J."/>
            <person name="McManus D.P."/>
            <person name="Yang P.Y."/>
            <person name="Feng Z."/>
            <person name="Chen Z."/>
            <person name="Han Z.G."/>
        </authorList>
    </citation>
    <scope>NUCLEOTIDE SEQUENCE</scope>
</reference>
<feature type="transmembrane region" description="Helical" evidence="1">
    <location>
        <begin position="60"/>
        <end position="87"/>
    </location>
</feature>